<evidence type="ECO:0000256" key="1">
    <source>
        <dbReference type="SAM" id="MobiDB-lite"/>
    </source>
</evidence>
<feature type="compositionally biased region" description="Basic and acidic residues" evidence="1">
    <location>
        <begin position="67"/>
        <end position="99"/>
    </location>
</feature>
<protein>
    <submittedName>
        <fullName evidence="2">Uncharacterized protein</fullName>
    </submittedName>
</protein>
<feature type="compositionally biased region" description="Low complexity" evidence="1">
    <location>
        <begin position="19"/>
        <end position="33"/>
    </location>
</feature>
<feature type="compositionally biased region" description="Polar residues" evidence="1">
    <location>
        <begin position="39"/>
        <end position="65"/>
    </location>
</feature>
<evidence type="ECO:0000313" key="3">
    <source>
        <dbReference type="Proteomes" id="UP000053237"/>
    </source>
</evidence>
<dbReference type="InParanoid" id="A0A024FV10"/>
<evidence type="ECO:0000313" key="2">
    <source>
        <dbReference type="EMBL" id="CCI10886.1"/>
    </source>
</evidence>
<dbReference type="Proteomes" id="UP000053237">
    <property type="component" value="Unassembled WGS sequence"/>
</dbReference>
<sequence>MAGRGRAMTLPAWMNKEPASTTSHAASDSASLSIKRGYGQNNTSFDSHSQENGPTKALNNQASRSRSPHDTRTKDRGNDLRHSVSQKSKDPDRDRDSKRDRHREREKHQDRTERRKRSRRSRSRSNSESRQRERRHRRKSNFDVRPPGVTEENAAAYAAQAILQHNMAALSGAVGPASFGPPPSNSTNVCNRLMFLPCSLS</sequence>
<dbReference type="STRING" id="65357.A0A024FV10"/>
<comment type="caution">
    <text evidence="2">The sequence shown here is derived from an EMBL/GenBank/DDBJ whole genome shotgun (WGS) entry which is preliminary data.</text>
</comment>
<reference evidence="2 3" key="1">
    <citation type="submission" date="2012-05" db="EMBL/GenBank/DDBJ databases">
        <title>Recombination and specialization in a pathogen metapopulation.</title>
        <authorList>
            <person name="Gardiner A."/>
            <person name="Kemen E."/>
            <person name="Schultz-Larsen T."/>
            <person name="MacLean D."/>
            <person name="Van Oosterhout C."/>
            <person name="Jones J.D.G."/>
        </authorList>
    </citation>
    <scope>NUCLEOTIDE SEQUENCE [LARGE SCALE GENOMIC DNA]</scope>
    <source>
        <strain evidence="2 3">Ac Nc2</strain>
    </source>
</reference>
<name>A0A024FV10_9STRA</name>
<dbReference type="AlphaFoldDB" id="A0A024FV10"/>
<proteinExistence type="predicted"/>
<dbReference type="EMBL" id="CAIX01000436">
    <property type="protein sequence ID" value="CCI10886.1"/>
    <property type="molecule type" value="Genomic_DNA"/>
</dbReference>
<feature type="compositionally biased region" description="Basic residues" evidence="1">
    <location>
        <begin position="114"/>
        <end position="123"/>
    </location>
</feature>
<keyword evidence="3" id="KW-1185">Reference proteome</keyword>
<feature type="region of interest" description="Disordered" evidence="1">
    <location>
        <begin position="1"/>
        <end position="150"/>
    </location>
</feature>
<accession>A0A024FV10</accession>
<organism evidence="2 3">
    <name type="scientific">Albugo candida</name>
    <dbReference type="NCBI Taxonomy" id="65357"/>
    <lineage>
        <taxon>Eukaryota</taxon>
        <taxon>Sar</taxon>
        <taxon>Stramenopiles</taxon>
        <taxon>Oomycota</taxon>
        <taxon>Peronosporomycetes</taxon>
        <taxon>Albuginales</taxon>
        <taxon>Albuginaceae</taxon>
        <taxon>Albugo</taxon>
    </lineage>
</organism>
<gene>
    <name evidence="2" type="ORF">BN9_118970</name>
</gene>